<keyword evidence="2 7" id="KW-0813">Transport</keyword>
<evidence type="ECO:0000313" key="10">
    <source>
        <dbReference type="EMBL" id="USJ21985.1"/>
    </source>
</evidence>
<dbReference type="Proteomes" id="UP001055460">
    <property type="component" value="Chromosome"/>
</dbReference>
<feature type="transmembrane region" description="Helical" evidence="7">
    <location>
        <begin position="64"/>
        <end position="87"/>
    </location>
</feature>
<evidence type="ECO:0000256" key="7">
    <source>
        <dbReference type="RuleBase" id="RU363032"/>
    </source>
</evidence>
<dbReference type="Pfam" id="PF00528">
    <property type="entry name" value="BPD_transp_1"/>
    <property type="match status" value="1"/>
</dbReference>
<reference evidence="10" key="1">
    <citation type="submission" date="2022-06" db="EMBL/GenBank/DDBJ databases">
        <title>Physiological and biochemical characterization and genomic elucidation of a strain of the genus Ensifer adhaerens M8 that combines arsenic oxidation and chromium reduction.</title>
        <authorList>
            <person name="Li X."/>
            <person name="Yu c."/>
        </authorList>
    </citation>
    <scope>NUCLEOTIDE SEQUENCE</scope>
    <source>
        <strain evidence="10">M8</strain>
    </source>
</reference>
<keyword evidence="3" id="KW-1003">Cell membrane</keyword>
<sequence>MAGRMMMESGPLTGPVPTDGTAGATHPRSAELSGVPAKPNPATNPSNGEIGGTFWRRFTFRRPLAALILQRLGLSVGLLFAVSLMIFGGIEALPGDFATTYLGQSATPQAVENIRKDLGLDRPWTERYVSWLGGAVQGDFGTSWASKNSVGEQISKRLGNSLFLAFFAALVSVPLAVGLGMLAVQFRNRLPDKIINVVSLAAISLPEFFVGYLLIMFFAVKYGVATFPATVYDSMSFTERLSAIALPVATLVLVVLAHMMRMTRAAILNVMSSAYVETAELKGLGMFRIIARHAAPNAVAPVINVIALNLAYLVVGVVVVEVVFVYPGMGQYMVDAVTVRDMPVVQACGLIFAAFYIFLNMAADILAIIANPRLRHPR</sequence>
<evidence type="ECO:0000259" key="9">
    <source>
        <dbReference type="PROSITE" id="PS50928"/>
    </source>
</evidence>
<dbReference type="PANTHER" id="PTHR43163:SF6">
    <property type="entry name" value="DIPEPTIDE TRANSPORT SYSTEM PERMEASE PROTEIN DPPB-RELATED"/>
    <property type="match status" value="1"/>
</dbReference>
<evidence type="ECO:0000256" key="6">
    <source>
        <dbReference type="ARBA" id="ARBA00023136"/>
    </source>
</evidence>
<evidence type="ECO:0000256" key="1">
    <source>
        <dbReference type="ARBA" id="ARBA00004651"/>
    </source>
</evidence>
<name>A0A9Q9D848_ENSAD</name>
<dbReference type="Pfam" id="PF19300">
    <property type="entry name" value="BPD_transp_1_N"/>
    <property type="match status" value="1"/>
</dbReference>
<evidence type="ECO:0000256" key="4">
    <source>
        <dbReference type="ARBA" id="ARBA00022692"/>
    </source>
</evidence>
<dbReference type="GO" id="GO:0055085">
    <property type="term" value="P:transmembrane transport"/>
    <property type="evidence" value="ECO:0007669"/>
    <property type="project" value="InterPro"/>
</dbReference>
<feature type="transmembrane region" description="Helical" evidence="7">
    <location>
        <begin position="194"/>
        <end position="220"/>
    </location>
</feature>
<feature type="transmembrane region" description="Helical" evidence="7">
    <location>
        <begin position="240"/>
        <end position="259"/>
    </location>
</feature>
<gene>
    <name evidence="10" type="ORF">NE863_11730</name>
</gene>
<keyword evidence="4 7" id="KW-0812">Transmembrane</keyword>
<feature type="region of interest" description="Disordered" evidence="8">
    <location>
        <begin position="1"/>
        <end position="48"/>
    </location>
</feature>
<dbReference type="RefSeq" id="WP_060515884.1">
    <property type="nucleotide sequence ID" value="NZ_CAXURO020000001.1"/>
</dbReference>
<dbReference type="PANTHER" id="PTHR43163">
    <property type="entry name" value="DIPEPTIDE TRANSPORT SYSTEM PERMEASE PROTEIN DPPB-RELATED"/>
    <property type="match status" value="1"/>
</dbReference>
<feature type="transmembrane region" description="Helical" evidence="7">
    <location>
        <begin position="344"/>
        <end position="370"/>
    </location>
</feature>
<feature type="transmembrane region" description="Helical" evidence="7">
    <location>
        <begin position="162"/>
        <end position="182"/>
    </location>
</feature>
<comment type="similarity">
    <text evidence="7">Belongs to the binding-protein-dependent transport system permease family.</text>
</comment>
<evidence type="ECO:0000256" key="5">
    <source>
        <dbReference type="ARBA" id="ARBA00022989"/>
    </source>
</evidence>
<dbReference type="InterPro" id="IPR000515">
    <property type="entry name" value="MetI-like"/>
</dbReference>
<dbReference type="SUPFAM" id="SSF161098">
    <property type="entry name" value="MetI-like"/>
    <property type="match status" value="1"/>
</dbReference>
<evidence type="ECO:0000313" key="11">
    <source>
        <dbReference type="Proteomes" id="UP001055460"/>
    </source>
</evidence>
<dbReference type="CDD" id="cd06261">
    <property type="entry name" value="TM_PBP2"/>
    <property type="match status" value="1"/>
</dbReference>
<comment type="subcellular location">
    <subcellularLocation>
        <location evidence="1 7">Cell membrane</location>
        <topology evidence="1 7">Multi-pass membrane protein</topology>
    </subcellularLocation>
</comment>
<keyword evidence="6 7" id="KW-0472">Membrane</keyword>
<dbReference type="AlphaFoldDB" id="A0A9Q9D848"/>
<feature type="transmembrane region" description="Helical" evidence="7">
    <location>
        <begin position="298"/>
        <end position="324"/>
    </location>
</feature>
<evidence type="ECO:0000256" key="2">
    <source>
        <dbReference type="ARBA" id="ARBA00022448"/>
    </source>
</evidence>
<dbReference type="InterPro" id="IPR045621">
    <property type="entry name" value="BPD_transp_1_N"/>
</dbReference>
<dbReference type="GO" id="GO:0005886">
    <property type="term" value="C:plasma membrane"/>
    <property type="evidence" value="ECO:0007669"/>
    <property type="project" value="UniProtKB-SubCell"/>
</dbReference>
<dbReference type="EMBL" id="CP098807">
    <property type="protein sequence ID" value="USJ21985.1"/>
    <property type="molecule type" value="Genomic_DNA"/>
</dbReference>
<dbReference type="PROSITE" id="PS50928">
    <property type="entry name" value="ABC_TM1"/>
    <property type="match status" value="1"/>
</dbReference>
<keyword evidence="5 7" id="KW-1133">Transmembrane helix</keyword>
<dbReference type="InterPro" id="IPR035906">
    <property type="entry name" value="MetI-like_sf"/>
</dbReference>
<protein>
    <submittedName>
        <fullName evidence="10">ABC transporter permease</fullName>
    </submittedName>
</protein>
<evidence type="ECO:0000256" key="8">
    <source>
        <dbReference type="SAM" id="MobiDB-lite"/>
    </source>
</evidence>
<feature type="domain" description="ABC transmembrane type-1" evidence="9">
    <location>
        <begin position="158"/>
        <end position="363"/>
    </location>
</feature>
<proteinExistence type="inferred from homology"/>
<evidence type="ECO:0000256" key="3">
    <source>
        <dbReference type="ARBA" id="ARBA00022475"/>
    </source>
</evidence>
<organism evidence="10 11">
    <name type="scientific">Ensifer adhaerens</name>
    <name type="common">Sinorhizobium morelense</name>
    <dbReference type="NCBI Taxonomy" id="106592"/>
    <lineage>
        <taxon>Bacteria</taxon>
        <taxon>Pseudomonadati</taxon>
        <taxon>Pseudomonadota</taxon>
        <taxon>Alphaproteobacteria</taxon>
        <taxon>Hyphomicrobiales</taxon>
        <taxon>Rhizobiaceae</taxon>
        <taxon>Sinorhizobium/Ensifer group</taxon>
        <taxon>Ensifer</taxon>
    </lineage>
</organism>
<dbReference type="Gene3D" id="1.10.3720.10">
    <property type="entry name" value="MetI-like"/>
    <property type="match status" value="1"/>
</dbReference>
<accession>A0A9Q9D848</accession>